<reference evidence="3" key="1">
    <citation type="submission" date="2020-02" db="EMBL/GenBank/DDBJ databases">
        <authorList>
            <person name="Meier V. D."/>
        </authorList>
    </citation>
    <scope>NUCLEOTIDE SEQUENCE</scope>
    <source>
        <strain evidence="3">AVDCRST_MAG19</strain>
    </source>
</reference>
<dbReference type="SUPFAM" id="SSF48208">
    <property type="entry name" value="Six-hairpin glycosidases"/>
    <property type="match status" value="1"/>
</dbReference>
<dbReference type="PANTHER" id="PTHR12654">
    <property type="entry name" value="BILE ACID BETA-GLUCOSIDASE-RELATED"/>
    <property type="match status" value="1"/>
</dbReference>
<proteinExistence type="predicted"/>
<dbReference type="InterPro" id="IPR008928">
    <property type="entry name" value="6-hairpin_glycosidase_sf"/>
</dbReference>
<evidence type="ECO:0000259" key="1">
    <source>
        <dbReference type="Pfam" id="PF04685"/>
    </source>
</evidence>
<accession>A0A6J4VAE5</accession>
<dbReference type="GO" id="GO:0005975">
    <property type="term" value="P:carbohydrate metabolic process"/>
    <property type="evidence" value="ECO:0007669"/>
    <property type="project" value="InterPro"/>
</dbReference>
<evidence type="ECO:0000313" key="3">
    <source>
        <dbReference type="EMBL" id="CAA9572960.1"/>
    </source>
</evidence>
<dbReference type="Pfam" id="PF04685">
    <property type="entry name" value="DUF608"/>
    <property type="match status" value="1"/>
</dbReference>
<name>A0A6J4VAE5_9BACT</name>
<dbReference type="InterPro" id="IPR006775">
    <property type="entry name" value="GH116_catalytic"/>
</dbReference>
<dbReference type="InterPro" id="IPR052566">
    <property type="entry name" value="Non-lysos_glucosylceramidase"/>
</dbReference>
<feature type="domain" description="Glycosyl-hydrolase family 116 catalytic region" evidence="1">
    <location>
        <begin position="491"/>
        <end position="759"/>
    </location>
</feature>
<feature type="domain" description="Glycosyl-hydrolase family 116 N-terminal" evidence="2">
    <location>
        <begin position="21"/>
        <end position="355"/>
    </location>
</feature>
<organism evidence="3">
    <name type="scientific">uncultured Thermomicrobiales bacterium</name>
    <dbReference type="NCBI Taxonomy" id="1645740"/>
    <lineage>
        <taxon>Bacteria</taxon>
        <taxon>Pseudomonadati</taxon>
        <taxon>Thermomicrobiota</taxon>
        <taxon>Thermomicrobia</taxon>
        <taxon>Thermomicrobiales</taxon>
        <taxon>environmental samples</taxon>
    </lineage>
</organism>
<dbReference type="AlphaFoldDB" id="A0A6J4VAE5"/>
<gene>
    <name evidence="3" type="ORF">AVDCRST_MAG19-2986</name>
</gene>
<dbReference type="PANTHER" id="PTHR12654:SF4">
    <property type="entry name" value="PB1 DOMAIN-CONTAINING PROTEIN"/>
    <property type="match status" value="1"/>
</dbReference>
<dbReference type="GO" id="GO:0008422">
    <property type="term" value="F:beta-glucosidase activity"/>
    <property type="evidence" value="ECO:0007669"/>
    <property type="project" value="TreeGrafter"/>
</dbReference>
<dbReference type="InterPro" id="IPR012341">
    <property type="entry name" value="6hp_glycosidase-like_sf"/>
</dbReference>
<dbReference type="Pfam" id="PF12215">
    <property type="entry name" value="Glyco_hydr_116N"/>
    <property type="match status" value="1"/>
</dbReference>
<evidence type="ECO:0000259" key="2">
    <source>
        <dbReference type="Pfam" id="PF12215"/>
    </source>
</evidence>
<dbReference type="Gene3D" id="1.50.10.10">
    <property type="match status" value="1"/>
</dbReference>
<dbReference type="InterPro" id="IPR024462">
    <property type="entry name" value="GH116_N"/>
</dbReference>
<sequence>MATATTAAPKVYRGDALRAAAMPLGGLGTGTIALAGDGSLRQWQIHNQVNHVACVPHSFFAVWSRSHRPPDEPIARVLQSAALYDAEGPPAPPTSNDHVVPIPHRRLLAKLPGVRGTELVGGYPIAELRYEDDALPLRVSLEAFNPFIPLQSKDSGLPAILFNLRVENPSERVQLASVAATLQNAVGWDGIAPIFDTRSQLYGGNVNALVRVGDMTALSMGNAWLPADDPRAGTMVLAVRAPEATHLTQWADLGAFWDDFAADGRLANTQDSTPSAAGRTWNGALAVPMTLQPGEARTVAFTLAWYFPNRHVNYSQSHYFNFEDDKSKFWLGNRYNRWFRSALDVATYVEEHRDRLSDQTRLARDTFYDTTLPAPLIEAVGSQMSIARTPTCFWVEDGTFYGFEGCNGASTPHNEPVGGCCPLNCTHVWNYEMALARLYPDLERTMRDVEWDIQQHPSGYLPHRVLLPTYLPRIWDREIGGPANPALDGLLGAILKTYREYLAGGDEAWLDRAWPSVKQALEHVWSAHDRARAGIIEGEQPNTYDISIYGANTFVGTLYLASLRAVEELARRRGEGDLAGECRAVFERGREAHERRLWNGEYYVQEVDLERYPEQNWATGCHADHLLGQWWAHLLGLGHLLDPEHVRTAAKAIVAHNFRANFRDVDQKPRAFATDDDRGLLLCTWPRGGRPAVPTQYSDEVWTGIEYEVAGLLLQEGEPELALQVLAAVRDRYDGRKQNPWNDIECGDHYVRAMSSWGLLEAASGYAYDAGTNTIGFAPAISPGNFRAPFVARDGWGRFSQTEDDDRLEARLRISAGTLAVARVRLRPGTPRSGCAAEANGRRIPARLVVSGRDATVVLDESTSLGAGQELSLVLVAGS</sequence>
<dbReference type="EMBL" id="CADCWL010000154">
    <property type="protein sequence ID" value="CAA9572960.1"/>
    <property type="molecule type" value="Genomic_DNA"/>
</dbReference>
<protein>
    <submittedName>
        <fullName evidence="3">GH116</fullName>
    </submittedName>
</protein>